<dbReference type="Proteomes" id="UP000001366">
    <property type="component" value="Chromosome"/>
</dbReference>
<sequence>MKDIKVVIKWSEPIELFKPGKYNTDEKFIDHLRKALMENDSPLLEKNGFFVFLSGDIIPEERLSVVLIGHSYGSSVKEKICKLKGHIRELKCIYRNYKDENLYLKIGIVEQLNEKESEELYNNILCSLVLSNYPSCNEPCKLTALGDIYIRNTGNFSPLKENS</sequence>
<name>C0QQZ5_PERMH</name>
<reference evidence="1 2" key="1">
    <citation type="journal article" date="2009" name="J. Bacteriol.">
        <title>Complete and draft genome sequences of six members of the Aquificales.</title>
        <authorList>
            <person name="Reysenbach A.L."/>
            <person name="Hamamura N."/>
            <person name="Podar M."/>
            <person name="Griffiths E."/>
            <person name="Ferreira S."/>
            <person name="Hochstein R."/>
            <person name="Heidelberg J."/>
            <person name="Johnson J."/>
            <person name="Mead D."/>
            <person name="Pohorille A."/>
            <person name="Sarmiento M."/>
            <person name="Schweighofer K."/>
            <person name="Seshadri R."/>
            <person name="Voytek M.A."/>
        </authorList>
    </citation>
    <scope>NUCLEOTIDE SEQUENCE [LARGE SCALE GENOMIC DNA]</scope>
    <source>
        <strain evidence="2">DSM 14350 / EX-H1</strain>
    </source>
</reference>
<dbReference type="OrthoDB" id="9832065at2"/>
<protein>
    <submittedName>
        <fullName evidence="1">Uncharacterized protein</fullName>
    </submittedName>
</protein>
<proteinExistence type="predicted"/>
<evidence type="ECO:0000313" key="1">
    <source>
        <dbReference type="EMBL" id="ACO03371.1"/>
    </source>
</evidence>
<dbReference type="PaxDb" id="123214-PERMA_1322"/>
<keyword evidence="2" id="KW-1185">Reference proteome</keyword>
<dbReference type="EMBL" id="CP001230">
    <property type="protein sequence ID" value="ACO03371.1"/>
    <property type="molecule type" value="Genomic_DNA"/>
</dbReference>
<accession>C0QQZ5</accession>
<dbReference type="STRING" id="123214.PERMA_1322"/>
<organism evidence="1 2">
    <name type="scientific">Persephonella marina (strain DSM 14350 / EX-H1)</name>
    <dbReference type="NCBI Taxonomy" id="123214"/>
    <lineage>
        <taxon>Bacteria</taxon>
        <taxon>Pseudomonadati</taxon>
        <taxon>Aquificota</taxon>
        <taxon>Aquificia</taxon>
        <taxon>Aquificales</taxon>
        <taxon>Hydrogenothermaceae</taxon>
        <taxon>Persephonella</taxon>
    </lineage>
</organism>
<dbReference type="HOGENOM" id="CLU_1625519_0_0_0"/>
<evidence type="ECO:0000313" key="2">
    <source>
        <dbReference type="Proteomes" id="UP000001366"/>
    </source>
</evidence>
<gene>
    <name evidence="1" type="ordered locus">PERMA_1322</name>
</gene>
<dbReference type="AlphaFoldDB" id="C0QQZ5"/>
<dbReference type="KEGG" id="pmx:PERMA_1322"/>